<dbReference type="AlphaFoldDB" id="A0A8C8K4E6"/>
<dbReference type="FunFam" id="1.20.58.390:FF:000013">
    <property type="entry name" value="Putative acetylcholine receptor subunit alpha"/>
    <property type="match status" value="1"/>
</dbReference>
<dbReference type="InterPro" id="IPR006201">
    <property type="entry name" value="Neur_channel"/>
</dbReference>
<reference evidence="9" key="2">
    <citation type="submission" date="2025-09" db="UniProtKB">
        <authorList>
            <consortium name="Ensembl"/>
        </authorList>
    </citation>
    <scope>IDENTIFICATION</scope>
</reference>
<protein>
    <recommendedName>
        <fullName evidence="11">Cholinergic receptor nicotinic alpha 1 subunit</fullName>
    </recommendedName>
</protein>
<keyword evidence="2 5" id="KW-0812">Transmembrane</keyword>
<gene>
    <name evidence="9" type="primary">CHRNA1</name>
</gene>
<evidence type="ECO:0000256" key="5">
    <source>
        <dbReference type="SAM" id="Phobius"/>
    </source>
</evidence>
<name>A0A8C8K4E6_ONCTS</name>
<evidence type="ECO:0000313" key="10">
    <source>
        <dbReference type="Proteomes" id="UP000694402"/>
    </source>
</evidence>
<organism evidence="9 10">
    <name type="scientific">Oncorhynchus tshawytscha</name>
    <name type="common">Chinook salmon</name>
    <name type="synonym">Salmo tshawytscha</name>
    <dbReference type="NCBI Taxonomy" id="74940"/>
    <lineage>
        <taxon>Eukaryota</taxon>
        <taxon>Metazoa</taxon>
        <taxon>Chordata</taxon>
        <taxon>Craniata</taxon>
        <taxon>Vertebrata</taxon>
        <taxon>Euteleostomi</taxon>
        <taxon>Actinopterygii</taxon>
        <taxon>Neopterygii</taxon>
        <taxon>Teleostei</taxon>
        <taxon>Protacanthopterygii</taxon>
        <taxon>Salmoniformes</taxon>
        <taxon>Salmonidae</taxon>
        <taxon>Salmoninae</taxon>
        <taxon>Oncorhynchus</taxon>
    </lineage>
</organism>
<feature type="transmembrane region" description="Helical" evidence="5">
    <location>
        <begin position="347"/>
        <end position="369"/>
    </location>
</feature>
<evidence type="ECO:0000259" key="7">
    <source>
        <dbReference type="Pfam" id="PF02931"/>
    </source>
</evidence>
<reference evidence="9" key="1">
    <citation type="submission" date="2025-08" db="UniProtKB">
        <authorList>
            <consortium name="Ensembl"/>
        </authorList>
    </citation>
    <scope>IDENTIFICATION</scope>
</reference>
<feature type="transmembrane region" description="Helical" evidence="5">
    <location>
        <begin position="185"/>
        <end position="203"/>
    </location>
</feature>
<dbReference type="Proteomes" id="UP000694402">
    <property type="component" value="Unassembled WGS sequence"/>
</dbReference>
<dbReference type="GeneTree" id="ENSGT00940000156851"/>
<feature type="chain" id="PRO_5034235327" description="Cholinergic receptor nicotinic alpha 1 subunit" evidence="6">
    <location>
        <begin position="21"/>
        <end position="375"/>
    </location>
</feature>
<keyword evidence="4 5" id="KW-0472">Membrane</keyword>
<dbReference type="InterPro" id="IPR006029">
    <property type="entry name" value="Neurotrans-gated_channel_TM"/>
</dbReference>
<evidence type="ECO:0000256" key="4">
    <source>
        <dbReference type="ARBA" id="ARBA00023136"/>
    </source>
</evidence>
<evidence type="ECO:0000256" key="2">
    <source>
        <dbReference type="ARBA" id="ARBA00022692"/>
    </source>
</evidence>
<evidence type="ECO:0000259" key="8">
    <source>
        <dbReference type="Pfam" id="PF02932"/>
    </source>
</evidence>
<dbReference type="GO" id="GO:0016020">
    <property type="term" value="C:membrane"/>
    <property type="evidence" value="ECO:0007669"/>
    <property type="project" value="UniProtKB-SubCell"/>
</dbReference>
<dbReference type="InterPro" id="IPR006202">
    <property type="entry name" value="Neur_chan_lig-bd"/>
</dbReference>
<dbReference type="SUPFAM" id="SSF90112">
    <property type="entry name" value="Neurotransmitter-gated ion-channel transmembrane pore"/>
    <property type="match status" value="1"/>
</dbReference>
<proteinExistence type="predicted"/>
<dbReference type="Ensembl" id="ENSOTST00005113265.2">
    <property type="protein sequence ID" value="ENSOTSP00005104816.1"/>
    <property type="gene ID" value="ENSOTSG00005047846.2"/>
</dbReference>
<evidence type="ECO:0000256" key="3">
    <source>
        <dbReference type="ARBA" id="ARBA00022989"/>
    </source>
</evidence>
<evidence type="ECO:0008006" key="11">
    <source>
        <dbReference type="Google" id="ProtNLM"/>
    </source>
</evidence>
<feature type="domain" description="Neurotransmitter-gated ion-channel transmembrane" evidence="8">
    <location>
        <begin position="156"/>
        <end position="364"/>
    </location>
</feature>
<evidence type="ECO:0000256" key="1">
    <source>
        <dbReference type="ARBA" id="ARBA00004141"/>
    </source>
</evidence>
<keyword evidence="3 5" id="KW-1133">Transmembrane helix</keyword>
<dbReference type="InterPro" id="IPR036719">
    <property type="entry name" value="Neuro-gated_channel_TM_sf"/>
</dbReference>
<evidence type="ECO:0000256" key="6">
    <source>
        <dbReference type="SAM" id="SignalP"/>
    </source>
</evidence>
<accession>A0A8C8K4E6</accession>
<feature type="domain" description="Neurotransmitter-gated ion-channel ligand-binding" evidence="7">
    <location>
        <begin position="77"/>
        <end position="148"/>
    </location>
</feature>
<dbReference type="GO" id="GO:0005230">
    <property type="term" value="F:extracellular ligand-gated monoatomic ion channel activity"/>
    <property type="evidence" value="ECO:0007669"/>
    <property type="project" value="InterPro"/>
</dbReference>
<dbReference type="Pfam" id="PF02931">
    <property type="entry name" value="Neur_chan_LBD"/>
    <property type="match status" value="1"/>
</dbReference>
<dbReference type="GO" id="GO:0004888">
    <property type="term" value="F:transmembrane signaling receptor activity"/>
    <property type="evidence" value="ECO:0007669"/>
    <property type="project" value="InterPro"/>
</dbReference>
<feature type="transmembrane region" description="Helical" evidence="5">
    <location>
        <begin position="215"/>
        <end position="234"/>
    </location>
</feature>
<keyword evidence="10" id="KW-1185">Reference proteome</keyword>
<keyword evidence="6" id="KW-0732">Signal</keyword>
<comment type="subcellular location">
    <subcellularLocation>
        <location evidence="1">Membrane</location>
        <topology evidence="1">Multi-pass membrane protein</topology>
    </subcellularLocation>
</comment>
<dbReference type="CDD" id="cd19064">
    <property type="entry name" value="LGIC_TM_nAChR"/>
    <property type="match status" value="1"/>
</dbReference>
<evidence type="ECO:0000313" key="9">
    <source>
        <dbReference type="Ensembl" id="ENSOTSP00005104816.1"/>
    </source>
</evidence>
<dbReference type="Pfam" id="PF02932">
    <property type="entry name" value="Neur_chan_memb"/>
    <property type="match status" value="1"/>
</dbReference>
<dbReference type="Gene3D" id="2.70.170.10">
    <property type="entry name" value="Neurotransmitter-gated ion-channel ligand-binding domain"/>
    <property type="match status" value="2"/>
</dbReference>
<feature type="signal peptide" evidence="6">
    <location>
        <begin position="1"/>
        <end position="20"/>
    </location>
</feature>
<dbReference type="InterPro" id="IPR036734">
    <property type="entry name" value="Neur_chan_lig-bd_sf"/>
</dbReference>
<dbReference type="PANTHER" id="PTHR18945">
    <property type="entry name" value="NEUROTRANSMITTER GATED ION CHANNEL"/>
    <property type="match status" value="1"/>
</dbReference>
<dbReference type="SUPFAM" id="SSF63712">
    <property type="entry name" value="Nicotinic receptor ligand binding domain-like"/>
    <property type="match status" value="1"/>
</dbReference>
<dbReference type="Gene3D" id="1.20.58.390">
    <property type="entry name" value="Neurotransmitter-gated ion-channel transmembrane domain"/>
    <property type="match status" value="2"/>
</dbReference>
<dbReference type="InterPro" id="IPR038050">
    <property type="entry name" value="Neuro_actylchol_rec"/>
</dbReference>
<feature type="transmembrane region" description="Helical" evidence="5">
    <location>
        <begin position="150"/>
        <end position="173"/>
    </location>
</feature>
<sequence length="375" mass="42354">MNRLLFVSHLLITLAGSAWSSEDETRLVKTLFTGYNKVVRPVAHFKDPVVVTVGLQLIQLISVDEVNQIVNSNVRLKQNCSMKLGTWTYDGNLVVVNPDSDRPDLSNFMESGEWVMKDYRSWKHWVYYACCPDTPYLDITYHFLMLRLPLYFIVNVIIPCMLFSFLTGLVFYLPTDSGEKMTLSISVLLSLTVFLLVIVELIPSTSSAVPLIGKYMLFTMVFVIASIIITVIVINTHHRSPSTHTMSPWVRKIFIDTIPNLMFFSTMKRPAKERQDKNIYGADFDISDISGKPTPTAVTYQSPMTKNPDVRSAIEGVKYIAETMKSDEESNSAAEEWKFVAMVLDHILLCVFMAVCIIGTLGVFAGRLIELSMTP</sequence>
<dbReference type="FunFam" id="1.20.58.390:FF:000016">
    <property type="entry name" value="Putative acetylcholine receptor subunit alpha"/>
    <property type="match status" value="1"/>
</dbReference>